<evidence type="ECO:0000313" key="2">
    <source>
        <dbReference type="EMBL" id="VDC94570.1"/>
    </source>
</evidence>
<accession>A0A3P6B9S3</accession>
<evidence type="ECO:0008006" key="3">
    <source>
        <dbReference type="Google" id="ProtNLM"/>
    </source>
</evidence>
<feature type="compositionally biased region" description="Acidic residues" evidence="1">
    <location>
        <begin position="265"/>
        <end position="274"/>
    </location>
</feature>
<organism evidence="2">
    <name type="scientific">Brassica oleracea</name>
    <name type="common">Wild cabbage</name>
    <dbReference type="NCBI Taxonomy" id="3712"/>
    <lineage>
        <taxon>Eukaryota</taxon>
        <taxon>Viridiplantae</taxon>
        <taxon>Streptophyta</taxon>
        <taxon>Embryophyta</taxon>
        <taxon>Tracheophyta</taxon>
        <taxon>Spermatophyta</taxon>
        <taxon>Magnoliopsida</taxon>
        <taxon>eudicotyledons</taxon>
        <taxon>Gunneridae</taxon>
        <taxon>Pentapetalae</taxon>
        <taxon>rosids</taxon>
        <taxon>malvids</taxon>
        <taxon>Brassicales</taxon>
        <taxon>Brassicaceae</taxon>
        <taxon>Brassiceae</taxon>
        <taxon>Brassica</taxon>
    </lineage>
</organism>
<feature type="compositionally biased region" description="Acidic residues" evidence="1">
    <location>
        <begin position="291"/>
        <end position="300"/>
    </location>
</feature>
<dbReference type="AlphaFoldDB" id="A0A3P6B9S3"/>
<feature type="compositionally biased region" description="Basic and acidic residues" evidence="1">
    <location>
        <begin position="307"/>
        <end position="326"/>
    </location>
</feature>
<evidence type="ECO:0000256" key="1">
    <source>
        <dbReference type="SAM" id="MobiDB-lite"/>
    </source>
</evidence>
<proteinExistence type="predicted"/>
<dbReference type="EMBL" id="LR031872">
    <property type="protein sequence ID" value="VDC94570.1"/>
    <property type="molecule type" value="Genomic_DNA"/>
</dbReference>
<sequence>MNCIRYGEGGKGMADGGCSISSIEVGMSVAVEMSYWLGEHGSCAVGEREAPVQISNDKDFDLFTSARKVDKYINVFVTFKEEIDGKIHFLRPMGNLLKSKEVASSNEMQVGSTSADVHTWNEVNDGETDLTEDEIILMGVAEIEAVYVSNGFGMRERTTNPPSTFEDYVDEGRDYIGSSRISMENIEEASNNLGVKSSDQVADTENHSDPNQEEDPSLDNSSQMLVLQTPPKPSNMHTREVDDSDDLVGQVPQCVSSRPTHDTSDREDEDDDFVEPVPMCVSVDQTHETLVGEDEDDDFIEPVPQSRSREEDVRRRREKDKADDESLMKSVRAVEIYGFEDVEASSNNKAVNDYTVDDIDFTLADADMYTGKLFSSK</sequence>
<feature type="compositionally biased region" description="Polar residues" evidence="1">
    <location>
        <begin position="193"/>
        <end position="203"/>
    </location>
</feature>
<gene>
    <name evidence="2" type="ORF">BOLC3T17912H</name>
</gene>
<protein>
    <recommendedName>
        <fullName evidence="3">Transposase MuDR plant domain-containing protein</fullName>
    </recommendedName>
</protein>
<feature type="region of interest" description="Disordered" evidence="1">
    <location>
        <begin position="193"/>
        <end position="274"/>
    </location>
</feature>
<name>A0A3P6B9S3_BRAOL</name>
<reference evidence="2" key="1">
    <citation type="submission" date="2018-11" db="EMBL/GenBank/DDBJ databases">
        <authorList>
            <consortium name="Genoscope - CEA"/>
            <person name="William W."/>
        </authorList>
    </citation>
    <scope>NUCLEOTIDE SEQUENCE</scope>
</reference>
<feature type="region of interest" description="Disordered" evidence="1">
    <location>
        <begin position="288"/>
        <end position="326"/>
    </location>
</feature>